<comment type="caution">
    <text evidence="2">The sequence shown here is derived from an EMBL/GenBank/DDBJ whole genome shotgun (WGS) entry which is preliminary data.</text>
</comment>
<organism evidence="2">
    <name type="scientific">Candidatus Berkiella cookevillensis</name>
    <dbReference type="NCBI Taxonomy" id="437022"/>
    <lineage>
        <taxon>Bacteria</taxon>
        <taxon>Pseudomonadati</taxon>
        <taxon>Pseudomonadota</taxon>
        <taxon>Gammaproteobacteria</taxon>
        <taxon>Candidatus Berkiellales</taxon>
        <taxon>Candidatus Berkiellaceae</taxon>
        <taxon>Candidatus Berkiella</taxon>
    </lineage>
</organism>
<sequence>MSELKYGPLNKDLHTQMYELIVKCILEIPNSVQHSIESDKHGKDALFTHIGNASINLSELTQKINFNHLSFNQNDSYHFEQSYSPYFFNREFGNGHHNQYSSLSYAEKLAIYNYTGSYYHDINSFLHGKVDSLHYAWDYCCAHPTNLNDTANELILNMGFLASGLNKIMPETDHHSHTYRGEHSPSHDEIQMRIQLAQIEDGITHEPAFMSTSLNSYISEGFSSGSLIIFDHTYGKNITGLSQFEGEEEYLILPGHILWEAYDYHYGTFRFQAKVVTPLLDDANTLSENELIQFKNLIDFAEQNYIKIDFLTDFNQEKLTHSLKEVSLKTVVDNHTICFDEVLSCVSDNNILDGTLDTLPLSYAHSSVSELFSQTSALLEVF</sequence>
<dbReference type="SUPFAM" id="SSF56399">
    <property type="entry name" value="ADP-ribosylation"/>
    <property type="match status" value="1"/>
</dbReference>
<evidence type="ECO:0000313" key="3">
    <source>
        <dbReference type="EMBL" id="MCS5707904.1"/>
    </source>
</evidence>
<protein>
    <submittedName>
        <fullName evidence="2 3">ADP-ribosyltransferase</fullName>
    </submittedName>
</protein>
<dbReference type="RefSeq" id="WP_057624504.1">
    <property type="nucleotide sequence ID" value="NZ_LKHV02000001.1"/>
</dbReference>
<reference evidence="3" key="2">
    <citation type="journal article" date="2016" name="Genome Announc.">
        <title>Draft Genome Sequences of Two Novel Amoeba-Resistant Intranuclear Bacteria, 'Candidatus Berkiella cookevillensis' and 'Candidatus Berkiella aquae'.</title>
        <authorList>
            <person name="Mehari Y.T."/>
            <person name="Arivett B.A."/>
            <person name="Farone A.L."/>
            <person name="Gunderson J.H."/>
            <person name="Farone M.B."/>
        </authorList>
    </citation>
    <scope>NUCLEOTIDE SEQUENCE</scope>
    <source>
        <strain evidence="3">CC99</strain>
    </source>
</reference>
<dbReference type="InterPro" id="IPR003540">
    <property type="entry name" value="ADP-ribosyltransferase"/>
</dbReference>
<proteinExistence type="predicted"/>
<evidence type="ECO:0000313" key="2">
    <source>
        <dbReference type="EMBL" id="KRG18517.1"/>
    </source>
</evidence>
<dbReference type="EMBL" id="LKHV02000001">
    <property type="protein sequence ID" value="MCS5707904.1"/>
    <property type="molecule type" value="Genomic_DNA"/>
</dbReference>
<name>A0A0Q9YDC4_9GAMM</name>
<keyword evidence="2" id="KW-0808">Transferase</keyword>
<dbReference type="Proteomes" id="UP000051494">
    <property type="component" value="Unassembled WGS sequence"/>
</dbReference>
<reference evidence="2" key="1">
    <citation type="submission" date="2015-09" db="EMBL/GenBank/DDBJ databases">
        <title>Draft Genome Sequences of Two Novel Amoeba-resistant Intranuclear Bacteria, Candidatus Berkiella cookevillensis and Candidatus Berkiella aquae.</title>
        <authorList>
            <person name="Mehari Y.T."/>
            <person name="Arivett B.A."/>
            <person name="Farone A.L."/>
            <person name="Gunderson J.H."/>
            <person name="Farone M.B."/>
        </authorList>
    </citation>
    <scope>NUCLEOTIDE SEQUENCE [LARGE SCALE GENOMIC DNA]</scope>
    <source>
        <strain evidence="2">CC99</strain>
    </source>
</reference>
<dbReference type="Gene3D" id="3.90.176.10">
    <property type="entry name" value="Toxin ADP-ribosyltransferase, Chain A, domain 1"/>
    <property type="match status" value="1"/>
</dbReference>
<accession>A0A0Q9YDC4</accession>
<keyword evidence="4" id="KW-1185">Reference proteome</keyword>
<reference evidence="3" key="3">
    <citation type="submission" date="2021-06" db="EMBL/GenBank/DDBJ databases">
        <title>Genomic Description and Analysis of Intracellular Bacteria, Candidatus Berkiella cookevillensis and Candidatus Berkiella aquae.</title>
        <authorList>
            <person name="Kidane D.T."/>
            <person name="Mehari Y.T."/>
            <person name="Rice F.C."/>
            <person name="Arivett B.A."/>
            <person name="Farone A.L."/>
            <person name="Berk S.G."/>
            <person name="Farone M.B."/>
        </authorList>
    </citation>
    <scope>NUCLEOTIDE SEQUENCE</scope>
    <source>
        <strain evidence="3">CC99</strain>
    </source>
</reference>
<dbReference type="Pfam" id="PF03496">
    <property type="entry name" value="ADPrib_exo_Tox"/>
    <property type="match status" value="1"/>
</dbReference>
<dbReference type="AlphaFoldDB" id="A0A0Q9YDC4"/>
<dbReference type="STRING" id="437022.CC99x_01402"/>
<dbReference type="EMBL" id="LKHV01000006">
    <property type="protein sequence ID" value="KRG18517.1"/>
    <property type="molecule type" value="Genomic_DNA"/>
</dbReference>
<gene>
    <name evidence="3" type="ORF">CC99x_003195</name>
    <name evidence="2" type="ORF">CC99x_01402</name>
</gene>
<evidence type="ECO:0000313" key="4">
    <source>
        <dbReference type="Proteomes" id="UP000051494"/>
    </source>
</evidence>
<dbReference type="GO" id="GO:0016779">
    <property type="term" value="F:nucleotidyltransferase activity"/>
    <property type="evidence" value="ECO:0007669"/>
    <property type="project" value="UniProtKB-KW"/>
</dbReference>
<dbReference type="PROSITE" id="PS51996">
    <property type="entry name" value="TR_MART"/>
    <property type="match status" value="1"/>
</dbReference>
<evidence type="ECO:0000259" key="1">
    <source>
        <dbReference type="Pfam" id="PF03496"/>
    </source>
</evidence>
<dbReference type="GO" id="GO:0106274">
    <property type="term" value="F:NAD+-protein-arginine ADP-ribosyltransferase activity"/>
    <property type="evidence" value="ECO:0007669"/>
    <property type="project" value="UniProtKB-EC"/>
</dbReference>
<feature type="domain" description="ADP ribosyltransferase" evidence="1">
    <location>
        <begin position="91"/>
        <end position="252"/>
    </location>
</feature>